<dbReference type="InterPro" id="IPR008727">
    <property type="entry name" value="PAAR_motif"/>
</dbReference>
<name>A0A235ELT4_9BURK</name>
<evidence type="ECO:0000313" key="6">
    <source>
        <dbReference type="EMBL" id="OYD49950.1"/>
    </source>
</evidence>
<dbReference type="InterPro" id="IPR045351">
    <property type="entry name" value="DUF6531"/>
</dbReference>
<dbReference type="Pfam" id="PF20148">
    <property type="entry name" value="DUF6531"/>
    <property type="match status" value="1"/>
</dbReference>
<dbReference type="InterPro" id="IPR006530">
    <property type="entry name" value="YD"/>
</dbReference>
<evidence type="ECO:0000256" key="2">
    <source>
        <dbReference type="SAM" id="Phobius"/>
    </source>
</evidence>
<dbReference type="RefSeq" id="WP_094290105.1">
    <property type="nucleotide sequence ID" value="NZ_NOIG01000008.1"/>
</dbReference>
<keyword evidence="7" id="KW-1185">Reference proteome</keyword>
<organism evidence="6 7">
    <name type="scientific">Acidovorax kalamii</name>
    <dbReference type="NCBI Taxonomy" id="2004485"/>
    <lineage>
        <taxon>Bacteria</taxon>
        <taxon>Pseudomonadati</taxon>
        <taxon>Pseudomonadota</taxon>
        <taxon>Betaproteobacteria</taxon>
        <taxon>Burkholderiales</taxon>
        <taxon>Comamonadaceae</taxon>
        <taxon>Acidovorax</taxon>
    </lineage>
</organism>
<feature type="domain" description="DUF6531" evidence="4">
    <location>
        <begin position="262"/>
        <end position="343"/>
    </location>
</feature>
<dbReference type="Pfam" id="PF03527">
    <property type="entry name" value="RHS"/>
    <property type="match status" value="1"/>
</dbReference>
<dbReference type="PANTHER" id="PTHR32305:SF15">
    <property type="entry name" value="PROTEIN RHSA-RELATED"/>
    <property type="match status" value="1"/>
</dbReference>
<dbReference type="InterPro" id="IPR001826">
    <property type="entry name" value="RHS"/>
</dbReference>
<proteinExistence type="predicted"/>
<keyword evidence="1" id="KW-0677">Repeat</keyword>
<keyword evidence="2" id="KW-1133">Transmembrane helix</keyword>
<feature type="domain" description="Teneurin-like YD-shell" evidence="5">
    <location>
        <begin position="1104"/>
        <end position="1242"/>
    </location>
</feature>
<evidence type="ECO:0000259" key="4">
    <source>
        <dbReference type="Pfam" id="PF20148"/>
    </source>
</evidence>
<dbReference type="Proteomes" id="UP000215441">
    <property type="component" value="Unassembled WGS sequence"/>
</dbReference>
<feature type="transmembrane region" description="Helical" evidence="2">
    <location>
        <begin position="68"/>
        <end position="91"/>
    </location>
</feature>
<dbReference type="NCBIfam" id="TIGR03696">
    <property type="entry name" value="Rhs_assc_core"/>
    <property type="match status" value="1"/>
</dbReference>
<feature type="domain" description="RHS protein conserved region" evidence="3">
    <location>
        <begin position="1349"/>
        <end position="1385"/>
    </location>
</feature>
<dbReference type="SUPFAM" id="SSF69304">
    <property type="entry name" value="Tricorn protease N-terminal domain"/>
    <property type="match status" value="1"/>
</dbReference>
<evidence type="ECO:0000259" key="5">
    <source>
        <dbReference type="Pfam" id="PF25023"/>
    </source>
</evidence>
<dbReference type="InterPro" id="IPR031325">
    <property type="entry name" value="RHS_repeat"/>
</dbReference>
<dbReference type="EMBL" id="NOIG01000008">
    <property type="protein sequence ID" value="OYD49950.1"/>
    <property type="molecule type" value="Genomic_DNA"/>
</dbReference>
<evidence type="ECO:0000259" key="3">
    <source>
        <dbReference type="Pfam" id="PF03527"/>
    </source>
</evidence>
<dbReference type="OrthoDB" id="8553452at2"/>
<dbReference type="CDD" id="cd14742">
    <property type="entry name" value="PAAR_RHS"/>
    <property type="match status" value="1"/>
</dbReference>
<accession>A0A235ELT4</accession>
<dbReference type="Pfam" id="PF05593">
    <property type="entry name" value="RHS_repeat"/>
    <property type="match status" value="5"/>
</dbReference>
<dbReference type="Gene3D" id="2.180.10.10">
    <property type="entry name" value="RHS repeat-associated core"/>
    <property type="match status" value="3"/>
</dbReference>
<sequence length="1597" mass="172307">MSQFPPAARLGDPIAHSNANARLLAKVVGIAAGAAALGALCAGTIAAGVTAGVAAVGTVVTGGLAAPILAGAVVLTGALATLAVSMAGGAIGEKIADWLVPETWDVTGAITTGSPDVFVNSIPAARATNAVPLDEVVCGKHTITPVNLIAQGAAVGPKQTVINEALAARKGDKVVCGATIHAGSPNVFIGGAPETVRDYDDEVNPLLRAALFIAEARNLLKNIKCLWKLVKDPKALVKNAECMLKAAQAAGSAAMTVPAILGNPVHIATGAKLLADGSDLDFVLPGVLPVAWQRIYNSLDERSDGPLGRGWSTPYTVQLHLDHDPQGRPAVTYYDADGRDIQFTRPAPGQGLFSVAEGIGVLCSEGGDYVVVTAEGTYQWFGQTPAGSVGDAAAVGVLHLQRIEDRNGNYHALRYGDHGVLTHVADSAGRLLEFLYVPGTARLQQIHLRVGADGEAAQALVNYCYDAAGQLAEVRDRAGQTTRRFTYANGRMASHQLPGGLLCSYEWQEFAQGIGNRPGPHARVVRHWTGDGEAYAFEYGLHGDGSGSTQVTDGLGRRQQWHWNADHEITRHTDALGHTTTQVWGTTKELLGHTDALGRSTTYTYDDAGNLTSETDALGRTHRQRWSPGPASLLVATEDPGGGTWRYQYDDHGNLVAETDPLGHVTRYANDDRGLPVLVTDAHGGRKQLRWDARGLLTAYTDCSGKTTRYTYDAQGHLHQEIDTLGQSTVFERDPLGRLLQLTLPDGAQHQYRYDAAGQCVIATDALGHTTSYSYNQRGQLTGRSKAVGALTSNIQLGYDAARRLSALVNENRQAYRFSYDAADRLVAETRIDGTRQVLHYDAAHQVVGVTEHPMPLGQGDAVPGHAEVQPIHTQLVRDAAGHLVQKNVYTPGAAAQAGAAATQAPPELQARIDYAYSPTGDLLTAQHSTPLGEVVAQHTWQYDALGQVLQETAGHAVQGQQRSSALHHQYDALGNRIGTRLPDGRALNHLYYGSGHLHQINLDGAVLADIERDDLHREVLRTQGRLASRFAYDSVGRKAAAWVRPAMLRVGRGIGTDPGADGPWSPHSADWSQRLQQRHNAEDVLLKRYSYDRNGELTSVEHSQQGHTLHRYDQGGRITQTLSNQPERNENFHYDLAGNRISALEESSLSSQGRGWVQNNRVKVLQDKRYDYDGFGRLIRKRIGSHTEQHYRYDHQHRLTQVAVVRAGKDGQPQSQVFSYQYDALGRRIAKTDSFGTTHFIWEGMRLLQESRGEQASTYIYEPGGYVPLARIDGSGAIEPHAAAAHALGGGSDKAQGKQASVPMTNPGWSDRFNVGAAANDGPTDGFARADAKTTAAAATPTAQAAQVYYFHTQPNGLPEELSDTSGHLVWTALYSTWGSTVREEWQSYDEAGRPVQRLQQQSANQTVQLQQNLRMQGQYLDRETGLHYNTFRYYDADLGAFTTPDPIGLSGGLNLHQYAPNPIAWIDPWGWASKGYDVSGQTAGHDTVSRGAHVNVHGPGLPNGGGHVGFVPNQKGTGLTMTREDAATRNLNDKQWAKVQEAVGKHLDNPKEVDRLSKIAQMGVDNNPKGNRANEMAKVRDIARQHHTAGTNPCR</sequence>
<evidence type="ECO:0008006" key="8">
    <source>
        <dbReference type="Google" id="ProtNLM"/>
    </source>
</evidence>
<dbReference type="InterPro" id="IPR022385">
    <property type="entry name" value="Rhs_assc_core"/>
</dbReference>
<dbReference type="Pfam" id="PF25023">
    <property type="entry name" value="TEN_YD-shell"/>
    <property type="match status" value="1"/>
</dbReference>
<dbReference type="NCBIfam" id="TIGR01643">
    <property type="entry name" value="YD_repeat_2x"/>
    <property type="match status" value="5"/>
</dbReference>
<dbReference type="Gene3D" id="2.60.200.60">
    <property type="match status" value="1"/>
</dbReference>
<protein>
    <recommendedName>
        <fullName evidence="8">Sugar-binding protein</fullName>
    </recommendedName>
</protein>
<dbReference type="PANTHER" id="PTHR32305">
    <property type="match status" value="1"/>
</dbReference>
<evidence type="ECO:0000313" key="7">
    <source>
        <dbReference type="Proteomes" id="UP000215441"/>
    </source>
</evidence>
<feature type="transmembrane region" description="Helical" evidence="2">
    <location>
        <begin position="30"/>
        <end position="56"/>
    </location>
</feature>
<keyword evidence="2" id="KW-0472">Membrane</keyword>
<evidence type="ECO:0000256" key="1">
    <source>
        <dbReference type="ARBA" id="ARBA00022737"/>
    </source>
</evidence>
<keyword evidence="2" id="KW-0812">Transmembrane</keyword>
<dbReference type="InterPro" id="IPR056823">
    <property type="entry name" value="TEN-like_YD-shell"/>
</dbReference>
<gene>
    <name evidence="6" type="ORF">CBY09_13485</name>
</gene>
<dbReference type="InterPro" id="IPR050708">
    <property type="entry name" value="T6SS_VgrG/RHS"/>
</dbReference>
<dbReference type="Pfam" id="PF05488">
    <property type="entry name" value="PAAR_motif"/>
    <property type="match status" value="1"/>
</dbReference>
<comment type="caution">
    <text evidence="6">The sequence shown here is derived from an EMBL/GenBank/DDBJ whole genome shotgun (WGS) entry which is preliminary data.</text>
</comment>
<reference evidence="6 7" key="1">
    <citation type="submission" date="2017-07" db="EMBL/GenBank/DDBJ databases">
        <title>Acidovorax KNDSW TSA 6 genome sequence and assembly.</title>
        <authorList>
            <person name="Mayilraj S."/>
        </authorList>
    </citation>
    <scope>NUCLEOTIDE SEQUENCE [LARGE SCALE GENOMIC DNA]</scope>
    <source>
        <strain evidence="6 7">KNDSW-TSA6</strain>
    </source>
</reference>